<keyword evidence="2" id="KW-0678">Repressor</keyword>
<feature type="DNA-binding region" description="Fork-head" evidence="10">
    <location>
        <begin position="793"/>
        <end position="867"/>
    </location>
</feature>
<comment type="caution">
    <text evidence="13">The sequence shown here is derived from an EMBL/GenBank/DDBJ whole genome shotgun (WGS) entry which is preliminary data.</text>
</comment>
<evidence type="ECO:0000256" key="7">
    <source>
        <dbReference type="ARBA" id="ARBA00023125"/>
    </source>
</evidence>
<dbReference type="GO" id="GO:0005634">
    <property type="term" value="C:nucleus"/>
    <property type="evidence" value="ECO:0007669"/>
    <property type="project" value="UniProtKB-SubCell"/>
</dbReference>
<reference evidence="13 14" key="1">
    <citation type="submission" date="2019-03" db="EMBL/GenBank/DDBJ databases">
        <title>An improved genome assembly of the fluke Schistosoma japonicum.</title>
        <authorList>
            <person name="Hu W."/>
            <person name="Luo F."/>
            <person name="Yin M."/>
            <person name="Mo X."/>
            <person name="Sun C."/>
            <person name="Wu Q."/>
            <person name="Zhu B."/>
            <person name="Xiang M."/>
            <person name="Wang J."/>
            <person name="Wang Y."/>
            <person name="Zhang T."/>
            <person name="Xu B."/>
            <person name="Zheng H."/>
            <person name="Feng Z."/>
        </authorList>
    </citation>
    <scope>NUCLEOTIDE SEQUENCE [LARGE SCALE GENOMIC DNA]</scope>
    <source>
        <strain evidence="13">HuSjv2</strain>
        <tissue evidence="13">Worms</tissue>
    </source>
</reference>
<proteinExistence type="predicted"/>
<dbReference type="InterPro" id="IPR036390">
    <property type="entry name" value="WH_DNA-bd_sf"/>
</dbReference>
<evidence type="ECO:0000256" key="9">
    <source>
        <dbReference type="ARBA" id="ARBA00023242"/>
    </source>
</evidence>
<evidence type="ECO:0000256" key="4">
    <source>
        <dbReference type="ARBA" id="ARBA00022771"/>
    </source>
</evidence>
<evidence type="ECO:0000313" key="13">
    <source>
        <dbReference type="EMBL" id="TNN10290.1"/>
    </source>
</evidence>
<dbReference type="FunFam" id="1.10.10.10:FF:000010">
    <property type="entry name" value="Forkhead box P2 isoform B"/>
    <property type="match status" value="1"/>
</dbReference>
<dbReference type="InterPro" id="IPR030456">
    <property type="entry name" value="TF_fork_head_CS_2"/>
</dbReference>
<feature type="non-terminal residue" evidence="13">
    <location>
        <position position="878"/>
    </location>
</feature>
<evidence type="ECO:0000256" key="5">
    <source>
        <dbReference type="ARBA" id="ARBA00022833"/>
    </source>
</evidence>
<dbReference type="InterPro" id="IPR032354">
    <property type="entry name" value="FOXP-CC"/>
</dbReference>
<dbReference type="InterPro" id="IPR036388">
    <property type="entry name" value="WH-like_DNA-bd_sf"/>
</dbReference>
<dbReference type="Pfam" id="PF00250">
    <property type="entry name" value="Forkhead"/>
    <property type="match status" value="1"/>
</dbReference>
<evidence type="ECO:0000256" key="1">
    <source>
        <dbReference type="ARBA" id="ARBA00004123"/>
    </source>
</evidence>
<dbReference type="EMBL" id="SKCS01000363">
    <property type="protein sequence ID" value="TNN10290.1"/>
    <property type="molecule type" value="Genomic_DNA"/>
</dbReference>
<dbReference type="PROSITE" id="PS50039">
    <property type="entry name" value="FORK_HEAD_3"/>
    <property type="match status" value="1"/>
</dbReference>
<dbReference type="PROSITE" id="PS00658">
    <property type="entry name" value="FORK_HEAD_2"/>
    <property type="match status" value="1"/>
</dbReference>
<feature type="non-terminal residue" evidence="13">
    <location>
        <position position="1"/>
    </location>
</feature>
<name>A0A4Z2D2B6_SCHJA</name>
<accession>A0A4Z2D2B6</accession>
<keyword evidence="6" id="KW-0805">Transcription regulation</keyword>
<keyword evidence="3" id="KW-0479">Metal-binding</keyword>
<evidence type="ECO:0000259" key="12">
    <source>
        <dbReference type="PROSITE" id="PS50039"/>
    </source>
</evidence>
<comment type="subcellular location">
    <subcellularLocation>
        <location evidence="1 10">Nucleus</location>
    </subcellularLocation>
</comment>
<dbReference type="Gene3D" id="1.10.10.10">
    <property type="entry name" value="Winged helix-like DNA-binding domain superfamily/Winged helix DNA-binding domain"/>
    <property type="match status" value="1"/>
</dbReference>
<dbReference type="InterPro" id="IPR050998">
    <property type="entry name" value="FOXP"/>
</dbReference>
<dbReference type="Gene3D" id="1.20.5.340">
    <property type="match status" value="1"/>
</dbReference>
<dbReference type="InterPro" id="IPR001766">
    <property type="entry name" value="Fork_head_dom"/>
</dbReference>
<dbReference type="OrthoDB" id="5830876at2759"/>
<evidence type="ECO:0000313" key="14">
    <source>
        <dbReference type="Proteomes" id="UP000311919"/>
    </source>
</evidence>
<protein>
    <submittedName>
        <fullName evidence="13">Forkhead box protein</fullName>
    </submittedName>
</protein>
<keyword evidence="14" id="KW-1185">Reference proteome</keyword>
<dbReference type="AlphaFoldDB" id="A0A4Z2D2B6"/>
<feature type="region of interest" description="Disordered" evidence="11">
    <location>
        <begin position="701"/>
        <end position="723"/>
    </location>
</feature>
<gene>
    <name evidence="13" type="ORF">EWB00_005499</name>
</gene>
<evidence type="ECO:0000256" key="8">
    <source>
        <dbReference type="ARBA" id="ARBA00023163"/>
    </source>
</evidence>
<dbReference type="CDD" id="cd20033">
    <property type="entry name" value="FH_FOXP"/>
    <property type="match status" value="1"/>
</dbReference>
<feature type="domain" description="Fork-head" evidence="12">
    <location>
        <begin position="793"/>
        <end position="867"/>
    </location>
</feature>
<feature type="region of interest" description="Disordered" evidence="11">
    <location>
        <begin position="744"/>
        <end position="780"/>
    </location>
</feature>
<keyword evidence="4" id="KW-0863">Zinc-finger</keyword>
<keyword evidence="9 10" id="KW-0539">Nucleus</keyword>
<evidence type="ECO:0000256" key="6">
    <source>
        <dbReference type="ARBA" id="ARBA00023015"/>
    </source>
</evidence>
<feature type="region of interest" description="Disordered" evidence="11">
    <location>
        <begin position="624"/>
        <end position="674"/>
    </location>
</feature>
<sequence length="878" mass="93358">LYEKILIGELDQLHKSLEQRCLLSNVTFDSTQQIATPCCSEEGRENVNSTIIAAATTTASSSSLSSSSSAAAATLTGLRVGGGSPPILGTNLPVLTTDPARALLIAGQVCDWPGCGAVLGPDTSFIEHLNKTHQLSLQALAQVEVCASRLELYLRTVRKESQRLNAMVRHLISRARSGTAFEWSTNNTNNSSTSIFGMFGGNCSSTCLSRCNNNHNNIPSVNQVGSLNWNTNGPMDSTMNNPLTNGTLELSEKTDLESNSVYETQMQNINSVYRTDNTIHCSPVYSNTTSTSESWCSDQLLISDCTAMSMLRDLPLQHRRSAVHALTSRWSTSNHHQQQHQQQSTLDTYTSSNTLTNQIPTNNITNSNNNNLSPLPIFPTNPNDCSSSGGNTADKITLHQPTPNSCHPALIASAAAALLSSVSSLQNQITSMSTHQHPVGATAAGQLQTPTDQSTSANAAAAAMAVAAAAAAATGLSNTASISWLPRSTTSSSSIGSSCATNFDPKEFDATVAAAAAAAAAAVAASNPVTTNGVFLDSNTANTTSIVPPLHPPSTGIGAPAVGTITTTTAHTNLPGLLFDKTVKQRWFDNTNTNNARQDEVTITTTPPLTTATTVTSLIPMAMTTTTMSSGKSSSGSSSSRTRTRDQTKSSINHELSTMELDKQGKTNDNSDKFTANCNLTEAMDSENSLVMTSENFPYSSSSSSSLLISQPQPSSSSSTSSSPGIVVAAAAVASTTISTISTNTTTTSTTKSSVTSNGTSNSNTNSNNNTNNNNNGNTSLAQRQYYRSHCARPRFTYANLIRQAILESPGQQLSLSAIYVWLQREFAYFRQNEATWKNAVRHNLSLHKCFRRLETTSGSVWVVDESEYQRRKAKRAV</sequence>
<keyword evidence="5" id="KW-0862">Zinc</keyword>
<evidence type="ECO:0000256" key="2">
    <source>
        <dbReference type="ARBA" id="ARBA00022491"/>
    </source>
</evidence>
<feature type="region of interest" description="Disordered" evidence="11">
    <location>
        <begin position="328"/>
        <end position="347"/>
    </location>
</feature>
<feature type="compositionally biased region" description="Low complexity" evidence="11">
    <location>
        <begin position="353"/>
        <end position="373"/>
    </location>
</feature>
<evidence type="ECO:0000256" key="10">
    <source>
        <dbReference type="PROSITE-ProRule" id="PRU00089"/>
    </source>
</evidence>
<evidence type="ECO:0000256" key="11">
    <source>
        <dbReference type="SAM" id="MobiDB-lite"/>
    </source>
</evidence>
<dbReference type="PANTHER" id="PTHR45796:SF7">
    <property type="entry name" value="FORKHEAD BOX PROTEIN P4"/>
    <property type="match status" value="1"/>
</dbReference>
<dbReference type="GO" id="GO:0008270">
    <property type="term" value="F:zinc ion binding"/>
    <property type="evidence" value="ECO:0007669"/>
    <property type="project" value="UniProtKB-KW"/>
</dbReference>
<dbReference type="GO" id="GO:0000978">
    <property type="term" value="F:RNA polymerase II cis-regulatory region sequence-specific DNA binding"/>
    <property type="evidence" value="ECO:0007669"/>
    <property type="project" value="TreeGrafter"/>
</dbReference>
<organism evidence="13 14">
    <name type="scientific">Schistosoma japonicum</name>
    <name type="common">Blood fluke</name>
    <dbReference type="NCBI Taxonomy" id="6182"/>
    <lineage>
        <taxon>Eukaryota</taxon>
        <taxon>Metazoa</taxon>
        <taxon>Spiralia</taxon>
        <taxon>Lophotrochozoa</taxon>
        <taxon>Platyhelminthes</taxon>
        <taxon>Trematoda</taxon>
        <taxon>Digenea</taxon>
        <taxon>Strigeidida</taxon>
        <taxon>Schistosomatoidea</taxon>
        <taxon>Schistosomatidae</taxon>
        <taxon>Schistosoma</taxon>
    </lineage>
</organism>
<dbReference type="GO" id="GO:0000981">
    <property type="term" value="F:DNA-binding transcription factor activity, RNA polymerase II-specific"/>
    <property type="evidence" value="ECO:0007669"/>
    <property type="project" value="TreeGrafter"/>
</dbReference>
<evidence type="ECO:0000256" key="3">
    <source>
        <dbReference type="ARBA" id="ARBA00022723"/>
    </source>
</evidence>
<feature type="region of interest" description="Disordered" evidence="11">
    <location>
        <begin position="352"/>
        <end position="373"/>
    </location>
</feature>
<dbReference type="STRING" id="6182.A0A4Z2D2B6"/>
<feature type="compositionally biased region" description="Basic and acidic residues" evidence="11">
    <location>
        <begin position="660"/>
        <end position="672"/>
    </location>
</feature>
<dbReference type="PRINTS" id="PR00053">
    <property type="entry name" value="FORKHEAD"/>
</dbReference>
<dbReference type="SMART" id="SM00339">
    <property type="entry name" value="FH"/>
    <property type="match status" value="1"/>
</dbReference>
<dbReference type="Pfam" id="PF16159">
    <property type="entry name" value="FOXP-CC"/>
    <property type="match status" value="1"/>
</dbReference>
<dbReference type="PANTHER" id="PTHR45796">
    <property type="entry name" value="FORKHEAD BOX P, ISOFORM C"/>
    <property type="match status" value="1"/>
</dbReference>
<keyword evidence="8" id="KW-0804">Transcription</keyword>
<feature type="compositionally biased region" description="Low complexity" evidence="11">
    <location>
        <begin position="624"/>
        <end position="641"/>
    </location>
</feature>
<dbReference type="SUPFAM" id="SSF46785">
    <property type="entry name" value="Winged helix' DNA-binding domain"/>
    <property type="match status" value="1"/>
</dbReference>
<dbReference type="Proteomes" id="UP000311919">
    <property type="component" value="Unassembled WGS sequence"/>
</dbReference>
<keyword evidence="7 10" id="KW-0238">DNA-binding</keyword>